<reference evidence="1 2" key="1">
    <citation type="journal article" date="2015" name="Genome Announc.">
        <title>Expanding the biotechnology potential of lactobacilli through comparative genomics of 213 strains and associated genera.</title>
        <authorList>
            <person name="Sun Z."/>
            <person name="Harris H.M."/>
            <person name="McCann A."/>
            <person name="Guo C."/>
            <person name="Argimon S."/>
            <person name="Zhang W."/>
            <person name="Yang X."/>
            <person name="Jeffery I.B."/>
            <person name="Cooney J.C."/>
            <person name="Kagawa T.F."/>
            <person name="Liu W."/>
            <person name="Song Y."/>
            <person name="Salvetti E."/>
            <person name="Wrobel A."/>
            <person name="Rasinkangas P."/>
            <person name="Parkhill J."/>
            <person name="Rea M.C."/>
            <person name="O'Sullivan O."/>
            <person name="Ritari J."/>
            <person name="Douillard F.P."/>
            <person name="Paul Ross R."/>
            <person name="Yang R."/>
            <person name="Briner A.E."/>
            <person name="Felis G.E."/>
            <person name="de Vos W.M."/>
            <person name="Barrangou R."/>
            <person name="Klaenhammer T.R."/>
            <person name="Caufield P.W."/>
            <person name="Cui Y."/>
            <person name="Zhang H."/>
            <person name="O'Toole P.W."/>
        </authorList>
    </citation>
    <scope>NUCLEOTIDE SEQUENCE [LARGE SCALE GENOMIC DNA]</scope>
    <source>
        <strain evidence="1 2">DSM 23927</strain>
    </source>
</reference>
<dbReference type="RefSeq" id="WP_057893723.1">
    <property type="nucleotide sequence ID" value="NZ_AYZQ01000001.1"/>
</dbReference>
<dbReference type="Gene3D" id="1.10.1510.10">
    <property type="entry name" value="Uncharacterised protein YqeY/AIM41 PF09424, N-terminal domain"/>
    <property type="match status" value="1"/>
</dbReference>
<dbReference type="InterPro" id="IPR023168">
    <property type="entry name" value="GatB_Yqey_C_2"/>
</dbReference>
<dbReference type="Proteomes" id="UP000051672">
    <property type="component" value="Unassembled WGS sequence"/>
</dbReference>
<evidence type="ECO:0000313" key="1">
    <source>
        <dbReference type="EMBL" id="KRM72703.1"/>
    </source>
</evidence>
<dbReference type="EMBL" id="AYZQ01000001">
    <property type="protein sequence ID" value="KRM72703.1"/>
    <property type="molecule type" value="Genomic_DNA"/>
</dbReference>
<sequence length="147" mass="15827">MALLDELNAQMKAAMIAKDKATLTVVRSLKSAIVNEQIKVGHDLTSDEEKSVLATQLKQRKESVAEFKKGGRDDLVAGTAAEITFIEQFLPAQMDEAEVSALIDQVIQSTHASGKSDFGTVMKALMPQVKGRADGAMVNRLVKAKLG</sequence>
<dbReference type="Pfam" id="PF09424">
    <property type="entry name" value="YqeY"/>
    <property type="match status" value="1"/>
</dbReference>
<protein>
    <submittedName>
        <fullName evidence="1">GatB YqeY domain-containing protein</fullName>
    </submittedName>
</protein>
<dbReference type="PANTHER" id="PTHR28055:SF1">
    <property type="entry name" value="ALTERED INHERITANCE OF MITOCHONDRIA PROTEIN 41, MITOCHONDRIAL"/>
    <property type="match status" value="1"/>
</dbReference>
<proteinExistence type="predicted"/>
<dbReference type="SUPFAM" id="SSF89095">
    <property type="entry name" value="GatB/YqeY motif"/>
    <property type="match status" value="1"/>
</dbReference>
<organism evidence="1 2">
    <name type="scientific">Lacticaseibacillus brantae DSM 23927</name>
    <dbReference type="NCBI Taxonomy" id="1423727"/>
    <lineage>
        <taxon>Bacteria</taxon>
        <taxon>Bacillati</taxon>
        <taxon>Bacillota</taxon>
        <taxon>Bacilli</taxon>
        <taxon>Lactobacillales</taxon>
        <taxon>Lactobacillaceae</taxon>
        <taxon>Lacticaseibacillus</taxon>
    </lineage>
</organism>
<dbReference type="InterPro" id="IPR019004">
    <property type="entry name" value="YqeY/Aim41"/>
</dbReference>
<dbReference type="PATRIC" id="fig|1423727.3.peg.415"/>
<name>A0A0R2B0D3_9LACO</name>
<evidence type="ECO:0000313" key="2">
    <source>
        <dbReference type="Proteomes" id="UP000051672"/>
    </source>
</evidence>
<dbReference type="PANTHER" id="PTHR28055">
    <property type="entry name" value="ALTERED INHERITANCE OF MITOCHONDRIA PROTEIN 41, MITOCHONDRIAL"/>
    <property type="match status" value="1"/>
</dbReference>
<dbReference type="OrthoDB" id="9794041at2"/>
<dbReference type="STRING" id="1423727.FC34_GL000413"/>
<dbReference type="GO" id="GO:0016884">
    <property type="term" value="F:carbon-nitrogen ligase activity, with glutamine as amido-N-donor"/>
    <property type="evidence" value="ECO:0007669"/>
    <property type="project" value="InterPro"/>
</dbReference>
<dbReference type="InterPro" id="IPR003789">
    <property type="entry name" value="Asn/Gln_tRNA_amidoTrase-B-like"/>
</dbReference>
<dbReference type="Gene3D" id="1.10.10.410">
    <property type="match status" value="1"/>
</dbReference>
<keyword evidence="2" id="KW-1185">Reference proteome</keyword>
<gene>
    <name evidence="1" type="ORF">FC34_GL000413</name>
</gene>
<accession>A0A0R2B0D3</accession>
<dbReference type="AlphaFoldDB" id="A0A0R2B0D3"/>
<dbReference type="InterPro" id="IPR042184">
    <property type="entry name" value="YqeY/Aim41_N"/>
</dbReference>
<comment type="caution">
    <text evidence="1">The sequence shown here is derived from an EMBL/GenBank/DDBJ whole genome shotgun (WGS) entry which is preliminary data.</text>
</comment>